<sequence length="105" mass="11681">MMVPFRWLVFDPKMSVLDMHARELDFLATSTSAPRRLPSLPLERSPSSSRPTSTRPLPPIPRALACKKCKTTITSISLLLPLEAIPVHSRAFRGFSGKASLFTDM</sequence>
<dbReference type="EMBL" id="JAACJM010000010">
    <property type="protein sequence ID" value="KAF5370883.1"/>
    <property type="molecule type" value="Genomic_DNA"/>
</dbReference>
<evidence type="ECO:0000256" key="1">
    <source>
        <dbReference type="SAM" id="MobiDB-lite"/>
    </source>
</evidence>
<reference evidence="2 3" key="1">
    <citation type="journal article" date="2020" name="ISME J.">
        <title>Uncovering the hidden diversity of litter-decomposition mechanisms in mushroom-forming fungi.</title>
        <authorList>
            <person name="Floudas D."/>
            <person name="Bentzer J."/>
            <person name="Ahren D."/>
            <person name="Johansson T."/>
            <person name="Persson P."/>
            <person name="Tunlid A."/>
        </authorList>
    </citation>
    <scope>NUCLEOTIDE SEQUENCE [LARGE SCALE GENOMIC DNA]</scope>
    <source>
        <strain evidence="2 3">CBS 291.85</strain>
    </source>
</reference>
<accession>A0A8H5LVC0</accession>
<gene>
    <name evidence="2" type="ORF">D9758_002059</name>
</gene>
<dbReference type="Proteomes" id="UP000559256">
    <property type="component" value="Unassembled WGS sequence"/>
</dbReference>
<comment type="caution">
    <text evidence="2">The sequence shown here is derived from an EMBL/GenBank/DDBJ whole genome shotgun (WGS) entry which is preliminary data.</text>
</comment>
<keyword evidence="3" id="KW-1185">Reference proteome</keyword>
<feature type="region of interest" description="Disordered" evidence="1">
    <location>
        <begin position="36"/>
        <end position="60"/>
    </location>
</feature>
<evidence type="ECO:0000313" key="2">
    <source>
        <dbReference type="EMBL" id="KAF5370883.1"/>
    </source>
</evidence>
<organism evidence="2 3">
    <name type="scientific">Tetrapyrgos nigripes</name>
    <dbReference type="NCBI Taxonomy" id="182062"/>
    <lineage>
        <taxon>Eukaryota</taxon>
        <taxon>Fungi</taxon>
        <taxon>Dikarya</taxon>
        <taxon>Basidiomycota</taxon>
        <taxon>Agaricomycotina</taxon>
        <taxon>Agaricomycetes</taxon>
        <taxon>Agaricomycetidae</taxon>
        <taxon>Agaricales</taxon>
        <taxon>Marasmiineae</taxon>
        <taxon>Marasmiaceae</taxon>
        <taxon>Tetrapyrgos</taxon>
    </lineage>
</organism>
<name>A0A8H5LVC0_9AGAR</name>
<proteinExistence type="predicted"/>
<feature type="compositionally biased region" description="Low complexity" evidence="1">
    <location>
        <begin position="36"/>
        <end position="55"/>
    </location>
</feature>
<dbReference type="AlphaFoldDB" id="A0A8H5LVC0"/>
<protein>
    <submittedName>
        <fullName evidence="2">Uncharacterized protein</fullName>
    </submittedName>
</protein>
<evidence type="ECO:0000313" key="3">
    <source>
        <dbReference type="Proteomes" id="UP000559256"/>
    </source>
</evidence>